<feature type="domain" description="Rhodanese" evidence="1">
    <location>
        <begin position="54"/>
        <end position="154"/>
    </location>
</feature>
<organism evidence="2 3">
    <name type="scientific">Microvirgula aerodenitrificans</name>
    <dbReference type="NCBI Taxonomy" id="57480"/>
    <lineage>
        <taxon>Bacteria</taxon>
        <taxon>Pseudomonadati</taxon>
        <taxon>Pseudomonadota</taxon>
        <taxon>Betaproteobacteria</taxon>
        <taxon>Neisseriales</taxon>
        <taxon>Aquaspirillaceae</taxon>
        <taxon>Microvirgula</taxon>
    </lineage>
</organism>
<evidence type="ECO:0000313" key="2">
    <source>
        <dbReference type="EMBL" id="AVY94778.1"/>
    </source>
</evidence>
<name>A0A2S0PBL5_9NEIS</name>
<dbReference type="Pfam" id="PF00581">
    <property type="entry name" value="Rhodanese"/>
    <property type="match status" value="1"/>
</dbReference>
<dbReference type="STRING" id="1122240.GCA_000620105_01747"/>
<dbReference type="SMART" id="SM00450">
    <property type="entry name" value="RHOD"/>
    <property type="match status" value="1"/>
</dbReference>
<reference evidence="2 3" key="1">
    <citation type="submission" date="2018-04" db="EMBL/GenBank/DDBJ databases">
        <title>Denitrifier Microvirgula.</title>
        <authorList>
            <person name="Anderson E."/>
            <person name="Jang J."/>
            <person name="Ishii S."/>
        </authorList>
    </citation>
    <scope>NUCLEOTIDE SEQUENCE [LARGE SCALE GENOMIC DNA]</scope>
    <source>
        <strain evidence="2 3">BE2.4</strain>
    </source>
</reference>
<dbReference type="InterPro" id="IPR052367">
    <property type="entry name" value="Thiosulfate_ST/Rhodanese-like"/>
</dbReference>
<proteinExistence type="predicted"/>
<dbReference type="InterPro" id="IPR036873">
    <property type="entry name" value="Rhodanese-like_dom_sf"/>
</dbReference>
<dbReference type="OrthoDB" id="9815890at2"/>
<dbReference type="KEGG" id="maer:DAI18_12555"/>
<keyword evidence="3" id="KW-1185">Reference proteome</keyword>
<dbReference type="InterPro" id="IPR001763">
    <property type="entry name" value="Rhodanese-like_dom"/>
</dbReference>
<gene>
    <name evidence="2" type="ORF">DAI18_12555</name>
</gene>
<dbReference type="AlphaFoldDB" id="A0A2S0PBL5"/>
<sequence length="168" mass="18147">MSTVALSLISPTSERADAPRHEHPLLAAARHQARVANLPFAGSVTPQQAWQLVEAGAAQLVDVRSPEEVKFVGRVPDTQNVPWASGTALNRNPRFLKELETRAGGKDAVLLLLCRSGKRSAEAAAAATRAGFDAVFNVLEGFEGELDAHQQRGAAGGWRHRQLPWQQD</sequence>
<dbReference type="PANTHER" id="PTHR45431">
    <property type="entry name" value="RHODANESE-LIKE DOMAIN-CONTAINING PROTEIN 15, CHLOROPLASTIC"/>
    <property type="match status" value="1"/>
</dbReference>
<evidence type="ECO:0000313" key="3">
    <source>
        <dbReference type="Proteomes" id="UP000244173"/>
    </source>
</evidence>
<evidence type="ECO:0000259" key="1">
    <source>
        <dbReference type="PROSITE" id="PS50206"/>
    </source>
</evidence>
<dbReference type="EMBL" id="CP028519">
    <property type="protein sequence ID" value="AVY94778.1"/>
    <property type="molecule type" value="Genomic_DNA"/>
</dbReference>
<dbReference type="RefSeq" id="WP_107889578.1">
    <property type="nucleotide sequence ID" value="NZ_CALFSO010000148.1"/>
</dbReference>
<dbReference type="Proteomes" id="UP000244173">
    <property type="component" value="Chromosome"/>
</dbReference>
<dbReference type="Gene3D" id="3.40.250.10">
    <property type="entry name" value="Rhodanese-like domain"/>
    <property type="match status" value="1"/>
</dbReference>
<dbReference type="PROSITE" id="PS50206">
    <property type="entry name" value="RHODANESE_3"/>
    <property type="match status" value="1"/>
</dbReference>
<accession>A0A2S0PBL5</accession>
<dbReference type="SUPFAM" id="SSF52821">
    <property type="entry name" value="Rhodanese/Cell cycle control phosphatase"/>
    <property type="match status" value="1"/>
</dbReference>
<dbReference type="PANTHER" id="PTHR45431:SF3">
    <property type="entry name" value="RHODANESE-LIKE DOMAIN-CONTAINING PROTEIN 15, CHLOROPLASTIC"/>
    <property type="match status" value="1"/>
</dbReference>
<protein>
    <submittedName>
        <fullName evidence="2">Rhodanese</fullName>
    </submittedName>
</protein>
<dbReference type="CDD" id="cd01522">
    <property type="entry name" value="RHOD_1"/>
    <property type="match status" value="1"/>
</dbReference>